<reference evidence="2 3" key="1">
    <citation type="journal article" date="2014" name="Front. Microbiol.">
        <title>Population and genomic analysis of the genus Halorubrum.</title>
        <authorList>
            <person name="Fullmer M.S."/>
            <person name="Soucy S.M."/>
            <person name="Swithers K.S."/>
            <person name="Makkay A.M."/>
            <person name="Wheeler R."/>
            <person name="Ventosa A."/>
            <person name="Gogarten J.P."/>
            <person name="Papke R.T."/>
        </authorList>
    </citation>
    <scope>NUCLEOTIDE SEQUENCE [LARGE SCALE GENOMIC DNA]</scope>
    <source>
        <strain evidence="2 3">G37</strain>
    </source>
</reference>
<evidence type="ECO:0000313" key="2">
    <source>
        <dbReference type="EMBL" id="OYR69982.1"/>
    </source>
</evidence>
<feature type="region of interest" description="Disordered" evidence="1">
    <location>
        <begin position="83"/>
        <end position="109"/>
    </location>
</feature>
<sequence>MESAVLFRCPVCNAVRALEGRRSEYSKQDLYACVKPHLGRHDLNEPKMAIRKYGIISNATEIVIPSETTQRLPIGEWMEPDDTWLPDGALSGGEGSLSAPEPSVEISSR</sequence>
<name>A0A256JNM7_HALEZ</name>
<dbReference type="AlphaFoldDB" id="A0A256JNM7"/>
<comment type="caution">
    <text evidence="2">The sequence shown here is derived from an EMBL/GenBank/DDBJ whole genome shotgun (WGS) entry which is preliminary data.</text>
</comment>
<gene>
    <name evidence="2" type="ORF">DJ78_10105</name>
</gene>
<evidence type="ECO:0000256" key="1">
    <source>
        <dbReference type="SAM" id="MobiDB-lite"/>
    </source>
</evidence>
<dbReference type="Proteomes" id="UP000216758">
    <property type="component" value="Unassembled WGS sequence"/>
</dbReference>
<accession>A0A256JNM7</accession>
<evidence type="ECO:0000313" key="3">
    <source>
        <dbReference type="Proteomes" id="UP000216758"/>
    </source>
</evidence>
<protein>
    <submittedName>
        <fullName evidence="2">Uncharacterized protein</fullName>
    </submittedName>
</protein>
<organism evidence="2 3">
    <name type="scientific">Halorubrum ezzemoulense</name>
    <name type="common">Halorubrum chaoviator</name>
    <dbReference type="NCBI Taxonomy" id="337243"/>
    <lineage>
        <taxon>Archaea</taxon>
        <taxon>Methanobacteriati</taxon>
        <taxon>Methanobacteriota</taxon>
        <taxon>Stenosarchaea group</taxon>
        <taxon>Halobacteria</taxon>
        <taxon>Halobacteriales</taxon>
        <taxon>Haloferacaceae</taxon>
        <taxon>Halorubrum</taxon>
    </lineage>
</organism>
<dbReference type="EMBL" id="NHPB01000053">
    <property type="protein sequence ID" value="OYR69982.1"/>
    <property type="molecule type" value="Genomic_DNA"/>
</dbReference>
<proteinExistence type="predicted"/>